<dbReference type="InParanoid" id="A0A6P8HU29"/>
<evidence type="ECO:0000256" key="2">
    <source>
        <dbReference type="ARBA" id="ARBA00022737"/>
    </source>
</evidence>
<dbReference type="PANTHER" id="PTHR46428">
    <property type="entry name" value="KELCH DOMAIN-CONTAINING PROTEIN 10"/>
    <property type="match status" value="1"/>
</dbReference>
<dbReference type="InterPro" id="IPR052125">
    <property type="entry name" value="KLHDC10"/>
</dbReference>
<name>A0A6P8HU29_ACTTE</name>
<dbReference type="GeneID" id="116292982"/>
<dbReference type="SUPFAM" id="SSF50965">
    <property type="entry name" value="Galactose oxidase, central domain"/>
    <property type="match status" value="1"/>
</dbReference>
<sequence length="398" mass="45215">MKTKMAEGCAKKISTIKPRFSNEIPAPRSGHRCVADENNFYVFGGYSPHSSTQLFRELWRFNFSSCTWKLLQTTGDFPLEVCSSCVLLDRGHIIIYGGSGIPFGDSNSNKLHVLKLSEKRWTVVDVIVKREKIDDDEDDDDDDNEFLNLILGRAPRLPIAGYGQCMVLSPDRELYIFAGTSGREFNSFLTRFNFTSKEWEYIPREDPPHILPRYRHEAVTYGDKFYVFGGGMGGIDPTDFCNLTEVPTFCFSSQKWDVIRCHPSRTYGFPPRRRCHGCVLFENKVYICGGYDGIRMHDDIWSLDLISFHWTKLPMVLPYPVYFHSTAITPSGCMLTFGGVKSIDAETDIRSNDLHCLWLVPPSLVELSVQAVMSCIPNIESVSQMELAKLGIPLHLLD</sequence>
<keyword evidence="1" id="KW-0880">Kelch repeat</keyword>
<accession>A0A6P8HU29</accession>
<dbReference type="PANTHER" id="PTHR46428:SF1">
    <property type="entry name" value="KELCH DOMAIN-CONTAINING PROTEIN 10"/>
    <property type="match status" value="1"/>
</dbReference>
<dbReference type="RefSeq" id="XP_031556215.1">
    <property type="nucleotide sequence ID" value="XM_031700355.1"/>
</dbReference>
<protein>
    <submittedName>
        <fullName evidence="4">Kelch domain-containing protein 10-like</fullName>
    </submittedName>
</protein>
<dbReference type="Proteomes" id="UP000515163">
    <property type="component" value="Unplaced"/>
</dbReference>
<proteinExistence type="predicted"/>
<dbReference type="Pfam" id="PF24681">
    <property type="entry name" value="Kelch_KLHDC2_KLHL20_DRC7"/>
    <property type="match status" value="2"/>
</dbReference>
<reference evidence="4" key="1">
    <citation type="submission" date="2025-08" db="UniProtKB">
        <authorList>
            <consortium name="RefSeq"/>
        </authorList>
    </citation>
    <scope>IDENTIFICATION</scope>
    <source>
        <tissue evidence="4">Tentacle</tissue>
    </source>
</reference>
<dbReference type="FunCoup" id="A0A6P8HU29">
    <property type="interactions" value="1973"/>
</dbReference>
<dbReference type="GO" id="GO:0032874">
    <property type="term" value="P:positive regulation of stress-activated MAPK cascade"/>
    <property type="evidence" value="ECO:0007669"/>
    <property type="project" value="TreeGrafter"/>
</dbReference>
<keyword evidence="3" id="KW-1185">Reference proteome</keyword>
<dbReference type="InterPro" id="IPR015915">
    <property type="entry name" value="Kelch-typ_b-propeller"/>
</dbReference>
<evidence type="ECO:0000313" key="4">
    <source>
        <dbReference type="RefSeq" id="XP_031556215.1"/>
    </source>
</evidence>
<gene>
    <name evidence="4" type="primary">LOC116292982</name>
</gene>
<dbReference type="SUPFAM" id="SSF117281">
    <property type="entry name" value="Kelch motif"/>
    <property type="match status" value="1"/>
</dbReference>
<organism evidence="3 4">
    <name type="scientific">Actinia tenebrosa</name>
    <name type="common">Australian red waratah sea anemone</name>
    <dbReference type="NCBI Taxonomy" id="6105"/>
    <lineage>
        <taxon>Eukaryota</taxon>
        <taxon>Metazoa</taxon>
        <taxon>Cnidaria</taxon>
        <taxon>Anthozoa</taxon>
        <taxon>Hexacorallia</taxon>
        <taxon>Actiniaria</taxon>
        <taxon>Actiniidae</taxon>
        <taxon>Actinia</taxon>
    </lineage>
</organism>
<dbReference type="Gene3D" id="2.120.10.80">
    <property type="entry name" value="Kelch-type beta propeller"/>
    <property type="match status" value="2"/>
</dbReference>
<dbReference type="OrthoDB" id="5948822at2759"/>
<dbReference type="InterPro" id="IPR011043">
    <property type="entry name" value="Gal_Oxase/kelch_b-propeller"/>
</dbReference>
<evidence type="ECO:0000313" key="3">
    <source>
        <dbReference type="Proteomes" id="UP000515163"/>
    </source>
</evidence>
<evidence type="ECO:0000256" key="1">
    <source>
        <dbReference type="ARBA" id="ARBA00022441"/>
    </source>
</evidence>
<dbReference type="AlphaFoldDB" id="A0A6P8HU29"/>
<keyword evidence="2" id="KW-0677">Repeat</keyword>
<dbReference type="KEGG" id="aten:116292982"/>